<accession>A0A5C6ZMT7</accession>
<feature type="chain" id="PRO_5022725739" evidence="2">
    <location>
        <begin position="20"/>
        <end position="537"/>
    </location>
</feature>
<evidence type="ECO:0000313" key="4">
    <source>
        <dbReference type="EMBL" id="TXD91262.1"/>
    </source>
</evidence>
<feature type="domain" description="Secretion system C-terminal sorting" evidence="3">
    <location>
        <begin position="479"/>
        <end position="536"/>
    </location>
</feature>
<protein>
    <submittedName>
        <fullName evidence="4">T9SS type A sorting domain-containing protein</fullName>
    </submittedName>
</protein>
<evidence type="ECO:0000313" key="5">
    <source>
        <dbReference type="Proteomes" id="UP000321578"/>
    </source>
</evidence>
<comment type="caution">
    <text evidence="4">The sequence shown here is derived from an EMBL/GenBank/DDBJ whole genome shotgun (WGS) entry which is preliminary data.</text>
</comment>
<dbReference type="AlphaFoldDB" id="A0A5C6ZMT7"/>
<proteinExistence type="predicted"/>
<feature type="signal peptide" evidence="2">
    <location>
        <begin position="1"/>
        <end position="19"/>
    </location>
</feature>
<reference evidence="4 5" key="1">
    <citation type="submission" date="2019-08" db="EMBL/GenBank/DDBJ databases">
        <title>Genomes of Subsaximicrobium wynnwilliamsii strains.</title>
        <authorList>
            <person name="Bowman J.P."/>
        </authorList>
    </citation>
    <scope>NUCLEOTIDE SEQUENCE [LARGE SCALE GENOMIC DNA]</scope>
    <source>
        <strain evidence="4 5">2-80-2</strain>
    </source>
</reference>
<dbReference type="NCBIfam" id="TIGR04183">
    <property type="entry name" value="Por_Secre_tail"/>
    <property type="match status" value="1"/>
</dbReference>
<name>A0A5C6ZMT7_9FLAO</name>
<keyword evidence="5" id="KW-1185">Reference proteome</keyword>
<organism evidence="4 5">
    <name type="scientific">Subsaximicrobium wynnwilliamsii</name>
    <dbReference type="NCBI Taxonomy" id="291179"/>
    <lineage>
        <taxon>Bacteria</taxon>
        <taxon>Pseudomonadati</taxon>
        <taxon>Bacteroidota</taxon>
        <taxon>Flavobacteriia</taxon>
        <taxon>Flavobacteriales</taxon>
        <taxon>Flavobacteriaceae</taxon>
        <taxon>Subsaximicrobium</taxon>
    </lineage>
</organism>
<gene>
    <name evidence="4" type="ORF">ESY86_01355</name>
</gene>
<evidence type="ECO:0000256" key="1">
    <source>
        <dbReference type="ARBA" id="ARBA00022729"/>
    </source>
</evidence>
<dbReference type="Proteomes" id="UP000321578">
    <property type="component" value="Unassembled WGS sequence"/>
</dbReference>
<evidence type="ECO:0000256" key="2">
    <source>
        <dbReference type="SAM" id="SignalP"/>
    </source>
</evidence>
<keyword evidence="1 2" id="KW-0732">Signal</keyword>
<evidence type="ECO:0000259" key="3">
    <source>
        <dbReference type="Pfam" id="PF18962"/>
    </source>
</evidence>
<dbReference type="InterPro" id="IPR026444">
    <property type="entry name" value="Secre_tail"/>
</dbReference>
<dbReference type="EMBL" id="VORO01000001">
    <property type="protein sequence ID" value="TXD91262.1"/>
    <property type="molecule type" value="Genomic_DNA"/>
</dbReference>
<dbReference type="OrthoDB" id="975384at2"/>
<sequence>MKKLYSFLLFTALCFTANAQLSKTMTVSGGTSVSIATGTTVTADNVNLKSTSDKFSSLMLDGDLLKDDAVTPTVVNYDRYVNVVGSASNNGGNDLISLPVKTADATFGDLLTYSADGGTTPNSSIIVNNPDPSFDTVYAFGPYSNSAGAYINYDEIIDGTVLLERGMGYRAATNNGETIRFTGTVSKADETVAITTTFTGADYNYWNTVGNPYPTYINAQVFYSENKDQLDVDAQAIYAYNSGTGSVSGFGTFGNFTIINDLTNETVNIAPGQGFLVAVDRDAIGNEIVFTQAMRVFSGTDDFILGRSDNQSQKLRLKAEQGSTNFATEIYFNDNATLGLDPGYDAGTFNGISSNFMIYSHLVEGNTGRNMAIQSLASTDMNDVIIPLGLKTAQGQQVTISIENSTLPAETQVYLEDNQSNTFTLLNSGDYTFTANTAISGTGRFFLRMGTATLSTPVTEANALKLFTTEQTLFIKGQLLAETQVSVYDIQGRLVLTSILAQGSDSNNIDASGLNTGIYIVKLNNEKQELTKKVIIK</sequence>
<dbReference type="Pfam" id="PF18962">
    <property type="entry name" value="Por_Secre_tail"/>
    <property type="match status" value="1"/>
</dbReference>
<dbReference type="RefSeq" id="WP_147084723.1">
    <property type="nucleotide sequence ID" value="NZ_VORM01000003.1"/>
</dbReference>